<feature type="transmembrane region" description="Helical" evidence="1">
    <location>
        <begin position="106"/>
        <end position="129"/>
    </location>
</feature>
<evidence type="ECO:0000256" key="1">
    <source>
        <dbReference type="SAM" id="Phobius"/>
    </source>
</evidence>
<accession>A0A1B8ZXF2</accession>
<dbReference type="EMBL" id="MAYH01000012">
    <property type="protein sequence ID" value="OCA76278.1"/>
    <property type="molecule type" value="Genomic_DNA"/>
</dbReference>
<keyword evidence="1" id="KW-0812">Transmembrane</keyword>
<proteinExistence type="predicted"/>
<keyword evidence="1" id="KW-0472">Membrane</keyword>
<dbReference type="RefSeq" id="WP_065393948.1">
    <property type="nucleotide sequence ID" value="NZ_MAYH01000012.1"/>
</dbReference>
<dbReference type="AlphaFoldDB" id="A0A1B8ZXF2"/>
<feature type="transmembrane region" description="Helical" evidence="1">
    <location>
        <begin position="12"/>
        <end position="33"/>
    </location>
</feature>
<organism evidence="2 3">
    <name type="scientific">Chryseobacterium artocarpi</name>
    <dbReference type="NCBI Taxonomy" id="1414727"/>
    <lineage>
        <taxon>Bacteria</taxon>
        <taxon>Pseudomonadati</taxon>
        <taxon>Bacteroidota</taxon>
        <taxon>Flavobacteriia</taxon>
        <taxon>Flavobacteriales</taxon>
        <taxon>Weeksellaceae</taxon>
        <taxon>Chryseobacterium group</taxon>
        <taxon>Chryseobacterium</taxon>
    </lineage>
</organism>
<keyword evidence="1" id="KW-1133">Transmembrane helix</keyword>
<comment type="caution">
    <text evidence="2">The sequence shown here is derived from an EMBL/GenBank/DDBJ whole genome shotgun (WGS) entry which is preliminary data.</text>
</comment>
<name>A0A1B8ZXF2_9FLAO</name>
<gene>
    <name evidence="2" type="ORF">BBI01_06180</name>
</gene>
<sequence>MKEFFLKGKKYKFFLGFHLFIAGIYSLYLINTVMSYNSLSYSKYYKESISENIFKYSLYIILNLIAGIILFCKLKYTQIILNLFAVIILILVCFADYTLIKSYINNSYYNFVIIFNTLVIIFVSFYIFYLNHREIEKNEIDDIGKHED</sequence>
<evidence type="ECO:0000313" key="3">
    <source>
        <dbReference type="Proteomes" id="UP000092651"/>
    </source>
</evidence>
<dbReference type="OrthoDB" id="1262607at2"/>
<keyword evidence="3" id="KW-1185">Reference proteome</keyword>
<reference evidence="2 3" key="1">
    <citation type="submission" date="2016-07" db="EMBL/GenBank/DDBJ databases">
        <authorList>
            <person name="Jeong J.-J."/>
            <person name="Kim D.W."/>
            <person name="Sang M.K."/>
            <person name="Choi I.-G."/>
            <person name="Kim K.D."/>
        </authorList>
    </citation>
    <scope>NUCLEOTIDE SEQUENCE [LARGE SCALE GENOMIC DNA]</scope>
    <source>
        <strain evidence="2 3">UTM-3</strain>
    </source>
</reference>
<dbReference type="Proteomes" id="UP000092651">
    <property type="component" value="Unassembled WGS sequence"/>
</dbReference>
<feature type="transmembrane region" description="Helical" evidence="1">
    <location>
        <begin position="79"/>
        <end position="100"/>
    </location>
</feature>
<feature type="transmembrane region" description="Helical" evidence="1">
    <location>
        <begin position="53"/>
        <end position="72"/>
    </location>
</feature>
<protein>
    <submittedName>
        <fullName evidence="2">Uncharacterized protein</fullName>
    </submittedName>
</protein>
<evidence type="ECO:0000313" key="2">
    <source>
        <dbReference type="EMBL" id="OCA76278.1"/>
    </source>
</evidence>